<gene>
    <name evidence="2" type="ORF">ASU33_11635</name>
</gene>
<comment type="caution">
    <text evidence="2">The sequence shown here is derived from an EMBL/GenBank/DDBJ whole genome shotgun (WGS) entry which is preliminary data.</text>
</comment>
<dbReference type="AlphaFoldDB" id="A0A9X0L5M6"/>
<protein>
    <recommendedName>
        <fullName evidence="1">VOC domain-containing protein</fullName>
    </recommendedName>
</protein>
<reference evidence="2 3" key="1">
    <citation type="submission" date="2015-11" db="EMBL/GenBank/DDBJ databases">
        <title>Solirubrum puertoriconensis gen. nov. an environmental bacteria isolated in Puerto Rico.</title>
        <authorList>
            <person name="Cuebas-Irizarry M.F."/>
            <person name="Montalvo-Rodriguez R."/>
        </authorList>
    </citation>
    <scope>NUCLEOTIDE SEQUENCE [LARGE SCALE GENOMIC DNA]</scope>
    <source>
        <strain evidence="2 3">MC1A</strain>
    </source>
</reference>
<evidence type="ECO:0000313" key="2">
    <source>
        <dbReference type="EMBL" id="KUG08777.1"/>
    </source>
</evidence>
<dbReference type="OrthoDB" id="192739at2"/>
<feature type="domain" description="VOC" evidence="1">
    <location>
        <begin position="2"/>
        <end position="117"/>
    </location>
</feature>
<dbReference type="InterPro" id="IPR037523">
    <property type="entry name" value="VOC_core"/>
</dbReference>
<dbReference type="RefSeq" id="WP_059070582.1">
    <property type="nucleotide sequence ID" value="NZ_LNAL01000006.1"/>
</dbReference>
<evidence type="ECO:0000313" key="3">
    <source>
        <dbReference type="Proteomes" id="UP000054223"/>
    </source>
</evidence>
<dbReference type="Proteomes" id="UP000054223">
    <property type="component" value="Unassembled WGS sequence"/>
</dbReference>
<proteinExistence type="predicted"/>
<dbReference type="SUPFAM" id="SSF54593">
    <property type="entry name" value="Glyoxalase/Bleomycin resistance protein/Dihydroxybiphenyl dioxygenase"/>
    <property type="match status" value="1"/>
</dbReference>
<dbReference type="EMBL" id="LNAL01000006">
    <property type="protein sequence ID" value="KUG08777.1"/>
    <property type="molecule type" value="Genomic_DNA"/>
</dbReference>
<sequence length="221" mass="24299">MQLQTLCLLAPDLPQQKHFYGEVLGLPTQLLPTEELEVHLGFSRVVFRQAVPGTKPYYHFALTVPHNQLQAAYGWLAARTPLLPFLNGEPIADFPNWQAQAFYFYDPAGNILECIARFELPNATAEPFGPTHFLGLSEAGIVTDNVPRTGATLAKTHGIPDFCRGPKLPNFAAMGTDEGLLILTQEGRGWLPTGQPAEQHWLRLEGSHAGKSFTIEVGPNT</sequence>
<dbReference type="PROSITE" id="PS51819">
    <property type="entry name" value="VOC"/>
    <property type="match status" value="1"/>
</dbReference>
<keyword evidence="3" id="KW-1185">Reference proteome</keyword>
<dbReference type="Gene3D" id="3.10.180.10">
    <property type="entry name" value="2,3-Dihydroxybiphenyl 1,2-Dioxygenase, domain 1"/>
    <property type="match status" value="1"/>
</dbReference>
<name>A0A9X0L5M6_SOLP1</name>
<dbReference type="InterPro" id="IPR029068">
    <property type="entry name" value="Glyas_Bleomycin-R_OHBP_Dase"/>
</dbReference>
<organism evidence="2 3">
    <name type="scientific">Solirubrum puertoriconensis</name>
    <dbReference type="NCBI Taxonomy" id="1751427"/>
    <lineage>
        <taxon>Bacteria</taxon>
        <taxon>Pseudomonadati</taxon>
        <taxon>Bacteroidota</taxon>
        <taxon>Cytophagia</taxon>
        <taxon>Cytophagales</taxon>
    </lineage>
</organism>
<evidence type="ECO:0000259" key="1">
    <source>
        <dbReference type="PROSITE" id="PS51819"/>
    </source>
</evidence>
<accession>A0A9X0L5M6</accession>